<evidence type="ECO:0000313" key="8">
    <source>
        <dbReference type="Proteomes" id="UP000289856"/>
    </source>
</evidence>
<keyword evidence="2 4" id="KW-0046">Antibiotic resistance</keyword>
<sequence length="258" mass="29415">MKQQVVLESVVALLKEELSQSLTGIYLHGSMAMGCFNPTQSDIDILVIVKGKQSIATYKKIANQLINIEDEQKVIKGFELSIVLEEYAVDFVYPTPFEFHYSSFHREKYKTDENYFCGGDNDPDLAAHFVVTYHRGIVLFGNPIKEVFKPIENRFYIDSIKSDVDGAIEGITGNPVYFILNLPRVLLYLRESVISSKREAGEWALNEVPTEYIQLITNCLAKYNNEPESMSVSEETLLSYANYMLKEIENVMGENDYV</sequence>
<dbReference type="CDD" id="cd05403">
    <property type="entry name" value="NT_KNTase_like"/>
    <property type="match status" value="1"/>
</dbReference>
<name>A0A3T1D640_9BACL</name>
<dbReference type="KEGG" id="cohn:KCTCHS21_29460"/>
<dbReference type="Pfam" id="PF13427">
    <property type="entry name" value="AadA_C"/>
    <property type="match status" value="1"/>
</dbReference>
<dbReference type="GO" id="GO:0070566">
    <property type="term" value="F:adenylyltransferase activity"/>
    <property type="evidence" value="ECO:0007669"/>
    <property type="project" value="InterPro"/>
</dbReference>
<dbReference type="EMBL" id="AP019400">
    <property type="protein sequence ID" value="BBI33547.1"/>
    <property type="molecule type" value="Genomic_DNA"/>
</dbReference>
<comment type="catalytic activity">
    <reaction evidence="3 4">
        <text>spectinomycin + ATP = 9-O-adenylylspectinomycin + diphosphate</text>
        <dbReference type="Rhea" id="RHEA:63228"/>
        <dbReference type="ChEBI" id="CHEBI:30616"/>
        <dbReference type="ChEBI" id="CHEBI:33019"/>
        <dbReference type="ChEBI" id="CHEBI:146260"/>
        <dbReference type="ChEBI" id="CHEBI:146261"/>
    </reaction>
</comment>
<feature type="domain" description="Polymerase nucleotidyl transferase" evidence="5">
    <location>
        <begin position="15"/>
        <end position="89"/>
    </location>
</feature>
<evidence type="ECO:0000313" key="7">
    <source>
        <dbReference type="EMBL" id="BBI33547.1"/>
    </source>
</evidence>
<gene>
    <name evidence="7" type="ORF">KCTCHS21_29460</name>
</gene>
<keyword evidence="4 7" id="KW-0548">Nucleotidyltransferase</keyword>
<keyword evidence="8" id="KW-1185">Reference proteome</keyword>
<accession>A0A3T1D640</accession>
<dbReference type="InterPro" id="IPR024172">
    <property type="entry name" value="AadA/Aad9"/>
</dbReference>
<dbReference type="RefSeq" id="WP_130609427.1">
    <property type="nucleotide sequence ID" value="NZ_AP019400.1"/>
</dbReference>
<dbReference type="Proteomes" id="UP000289856">
    <property type="component" value="Chromosome"/>
</dbReference>
<dbReference type="InterPro" id="IPR025184">
    <property type="entry name" value="AadA_C"/>
</dbReference>
<dbReference type="OrthoDB" id="5643411at2"/>
<evidence type="ECO:0000256" key="4">
    <source>
        <dbReference type="PIRNR" id="PIRNR000819"/>
    </source>
</evidence>
<proteinExistence type="predicted"/>
<protein>
    <recommendedName>
        <fullName evidence="4">Spectinomycin 9-adenylyltransferase</fullName>
    </recommendedName>
</protein>
<reference evidence="7 8" key="1">
    <citation type="submission" date="2019-01" db="EMBL/GenBank/DDBJ databases">
        <title>Complete genome sequence of Cohnella hallensis HS21 isolated from Korean fir (Abies koreana) rhizospheric soil.</title>
        <authorList>
            <person name="Jiang L."/>
            <person name="Kang S.W."/>
            <person name="Kim S."/>
            <person name="Jung J."/>
            <person name="Kim C.Y."/>
            <person name="Kim D.H."/>
            <person name="Kim S.W."/>
            <person name="Lee J."/>
        </authorList>
    </citation>
    <scope>NUCLEOTIDE SEQUENCE [LARGE SCALE GENOMIC DNA]</scope>
    <source>
        <strain evidence="7 8">HS21</strain>
    </source>
</reference>
<dbReference type="InterPro" id="IPR043519">
    <property type="entry name" value="NT_sf"/>
</dbReference>
<evidence type="ECO:0000259" key="5">
    <source>
        <dbReference type="Pfam" id="PF01909"/>
    </source>
</evidence>
<evidence type="ECO:0000256" key="2">
    <source>
        <dbReference type="ARBA" id="ARBA00023251"/>
    </source>
</evidence>
<dbReference type="SUPFAM" id="SSF81301">
    <property type="entry name" value="Nucleotidyltransferase"/>
    <property type="match status" value="1"/>
</dbReference>
<keyword evidence="4" id="KW-0067">ATP-binding</keyword>
<dbReference type="PROSITE" id="PS51257">
    <property type="entry name" value="PROKAR_LIPOPROTEIN"/>
    <property type="match status" value="1"/>
</dbReference>
<feature type="domain" description="Adenylyltransferase AadA C-terminal" evidence="6">
    <location>
        <begin position="146"/>
        <end position="246"/>
    </location>
</feature>
<dbReference type="InterPro" id="IPR002934">
    <property type="entry name" value="Polymerase_NTP_transf_dom"/>
</dbReference>
<keyword evidence="4" id="KW-0547">Nucleotide-binding</keyword>
<dbReference type="GO" id="GO:0005524">
    <property type="term" value="F:ATP binding"/>
    <property type="evidence" value="ECO:0007669"/>
    <property type="project" value="UniProtKB-KW"/>
</dbReference>
<evidence type="ECO:0000256" key="1">
    <source>
        <dbReference type="ARBA" id="ARBA00022679"/>
    </source>
</evidence>
<dbReference type="AlphaFoldDB" id="A0A3T1D640"/>
<keyword evidence="1 4" id="KW-0808">Transferase</keyword>
<evidence type="ECO:0000256" key="3">
    <source>
        <dbReference type="ARBA" id="ARBA00047831"/>
    </source>
</evidence>
<dbReference type="Pfam" id="PF01909">
    <property type="entry name" value="NTP_transf_2"/>
    <property type="match status" value="1"/>
</dbReference>
<evidence type="ECO:0000259" key="6">
    <source>
        <dbReference type="Pfam" id="PF13427"/>
    </source>
</evidence>
<dbReference type="GO" id="GO:0046677">
    <property type="term" value="P:response to antibiotic"/>
    <property type="evidence" value="ECO:0007669"/>
    <property type="project" value="UniProtKB-KW"/>
</dbReference>
<organism evidence="7 8">
    <name type="scientific">Cohnella abietis</name>
    <dbReference type="NCBI Taxonomy" id="2507935"/>
    <lineage>
        <taxon>Bacteria</taxon>
        <taxon>Bacillati</taxon>
        <taxon>Bacillota</taxon>
        <taxon>Bacilli</taxon>
        <taxon>Bacillales</taxon>
        <taxon>Paenibacillaceae</taxon>
        <taxon>Cohnella</taxon>
    </lineage>
</organism>
<dbReference type="PIRSF" id="PIRSF000819">
    <property type="entry name" value="Streptomycin_3-adenylyltransf"/>
    <property type="match status" value="1"/>
</dbReference>
<dbReference type="Gene3D" id="3.30.460.10">
    <property type="entry name" value="Beta Polymerase, domain 2"/>
    <property type="match status" value="1"/>
</dbReference>